<dbReference type="EMBL" id="BQXS01011046">
    <property type="protein sequence ID" value="GKT35698.1"/>
    <property type="molecule type" value="Genomic_DNA"/>
</dbReference>
<keyword evidence="6" id="KW-0833">Ubl conjugation pathway</keyword>
<dbReference type="InterPro" id="IPR040847">
    <property type="entry name" value="SH3_15"/>
</dbReference>
<keyword evidence="4" id="KW-0677">Repeat</keyword>
<evidence type="ECO:0000256" key="7">
    <source>
        <dbReference type="ARBA" id="ARBA00022833"/>
    </source>
</evidence>
<protein>
    <submittedName>
        <fullName evidence="9">E3 ubiquitin-protein ligase KEG like protein</fullName>
    </submittedName>
</protein>
<gene>
    <name evidence="9" type="ORF">ADUPG1_008803</name>
</gene>
<accession>A0ABQ5KVK7</accession>
<evidence type="ECO:0000256" key="1">
    <source>
        <dbReference type="ARBA" id="ARBA00004906"/>
    </source>
</evidence>
<dbReference type="InterPro" id="IPR044584">
    <property type="entry name" value="KEG"/>
</dbReference>
<keyword evidence="10" id="KW-1185">Reference proteome</keyword>
<dbReference type="PANTHER" id="PTHR46960">
    <property type="entry name" value="E3 UBIQUITIN-PROTEIN LIGASE KEG"/>
    <property type="match status" value="1"/>
</dbReference>
<keyword evidence="7" id="KW-0862">Zinc</keyword>
<comment type="pathway">
    <text evidence="1">Protein modification; protein ubiquitination.</text>
</comment>
<evidence type="ECO:0000313" key="10">
    <source>
        <dbReference type="Proteomes" id="UP001057375"/>
    </source>
</evidence>
<comment type="caution">
    <text evidence="9">The sequence shown here is derived from an EMBL/GenBank/DDBJ whole genome shotgun (WGS) entry which is preliminary data.</text>
</comment>
<evidence type="ECO:0000313" key="9">
    <source>
        <dbReference type="EMBL" id="GKT35698.1"/>
    </source>
</evidence>
<feature type="domain" description="Mind bomb SH3 repeat" evidence="8">
    <location>
        <begin position="214"/>
        <end position="270"/>
    </location>
</feature>
<keyword evidence="2" id="KW-0808">Transferase</keyword>
<reference evidence="9" key="1">
    <citation type="submission" date="2022-03" db="EMBL/GenBank/DDBJ databases">
        <title>Draft genome sequence of Aduncisulcus paluster, a free-living microaerophilic Fornicata.</title>
        <authorList>
            <person name="Yuyama I."/>
            <person name="Kume K."/>
            <person name="Tamura T."/>
            <person name="Inagaki Y."/>
            <person name="Hashimoto T."/>
        </authorList>
    </citation>
    <scope>NUCLEOTIDE SEQUENCE</scope>
    <source>
        <strain evidence="9">NY0171</strain>
    </source>
</reference>
<keyword evidence="5" id="KW-0863">Zinc-finger</keyword>
<evidence type="ECO:0000256" key="4">
    <source>
        <dbReference type="ARBA" id="ARBA00022737"/>
    </source>
</evidence>
<evidence type="ECO:0000256" key="5">
    <source>
        <dbReference type="ARBA" id="ARBA00022771"/>
    </source>
</evidence>
<evidence type="ECO:0000256" key="2">
    <source>
        <dbReference type="ARBA" id="ARBA00022679"/>
    </source>
</evidence>
<keyword evidence="3" id="KW-0479">Metal-binding</keyword>
<proteinExistence type="predicted"/>
<dbReference type="PANTHER" id="PTHR46960:SF1">
    <property type="entry name" value="E3 UBIQUITIN-PROTEIN LIGASE KEG"/>
    <property type="match status" value="1"/>
</dbReference>
<sequence length="407" mass="45461">MDRQGEYKKGDHVQVLQTLAEAYFGWGSYVRPGCIGVVSDFGSKGELILDFEKEQQWYCLPKEVTHFFPCKESIVNGFKIGDYVTVKAGIEPKNGWGFVKKGSTGQISAISKTHAIYVEFPEQAGWRCFADELEKAPEPLSPNRIFNSGDKVRIRNDITEFAYGLGDVTAQMLGVVQHYDADGDVVVDFPPNCTEFCFLESELVLVSSVNKIEFQIGQCVRVKQSVNTPKYGWGEVSHGMIGEIKAIDADGDLKIDFHCALGWYGHPDEMEIVKEKATVEKTDAVREIEEMASHKARRDFDEESACTLLTESVDLMHQSEPGPPVELEDPNQIISPSVNIFPDENPDSRVLACAVFPEISPDNPGMERETTMDYVRQAEMRLCDALEVSPVEKDEEEQGTNCCCTIL</sequence>
<name>A0ABQ5KVK7_9EUKA</name>
<dbReference type="Pfam" id="PF18346">
    <property type="entry name" value="SH3_15"/>
    <property type="match status" value="1"/>
</dbReference>
<evidence type="ECO:0000256" key="6">
    <source>
        <dbReference type="ARBA" id="ARBA00022786"/>
    </source>
</evidence>
<dbReference type="Proteomes" id="UP001057375">
    <property type="component" value="Unassembled WGS sequence"/>
</dbReference>
<evidence type="ECO:0000256" key="3">
    <source>
        <dbReference type="ARBA" id="ARBA00022723"/>
    </source>
</evidence>
<organism evidence="9 10">
    <name type="scientific">Aduncisulcus paluster</name>
    <dbReference type="NCBI Taxonomy" id="2918883"/>
    <lineage>
        <taxon>Eukaryota</taxon>
        <taxon>Metamonada</taxon>
        <taxon>Carpediemonas-like organisms</taxon>
        <taxon>Aduncisulcus</taxon>
    </lineage>
</organism>
<evidence type="ECO:0000259" key="8">
    <source>
        <dbReference type="Pfam" id="PF18346"/>
    </source>
</evidence>